<evidence type="ECO:0000313" key="3">
    <source>
        <dbReference type="Proteomes" id="UP001501353"/>
    </source>
</evidence>
<evidence type="ECO:0000256" key="1">
    <source>
        <dbReference type="SAM" id="SignalP"/>
    </source>
</evidence>
<proteinExistence type="predicted"/>
<accession>A0ABP7SQR7</accession>
<keyword evidence="3" id="KW-1185">Reference proteome</keyword>
<dbReference type="EMBL" id="BAAAZE010000005">
    <property type="protein sequence ID" value="GAA4014953.1"/>
    <property type="molecule type" value="Genomic_DNA"/>
</dbReference>
<comment type="caution">
    <text evidence="2">The sequence shown here is derived from an EMBL/GenBank/DDBJ whole genome shotgun (WGS) entry which is preliminary data.</text>
</comment>
<sequence>MMRRFALALASVSVLVAGCATVPASQTMLVETRSDGQPLAGATCLVSLGSEGYTVVTPATVSVAGARGDLQVVCNKPGYRSSELLFRSARSGFPNVGIGASGGSGGNLGLGLGLSFPLQGGRPDYPPRVSVEMALQ</sequence>
<name>A0ABP7SQR7_9BURK</name>
<organism evidence="2 3">
    <name type="scientific">Actimicrobium antarcticum</name>
    <dbReference type="NCBI Taxonomy" id="1051899"/>
    <lineage>
        <taxon>Bacteria</taxon>
        <taxon>Pseudomonadati</taxon>
        <taxon>Pseudomonadota</taxon>
        <taxon>Betaproteobacteria</taxon>
        <taxon>Burkholderiales</taxon>
        <taxon>Oxalobacteraceae</taxon>
        <taxon>Actimicrobium</taxon>
    </lineage>
</organism>
<dbReference type="Proteomes" id="UP001501353">
    <property type="component" value="Unassembled WGS sequence"/>
</dbReference>
<protein>
    <recommendedName>
        <fullName evidence="4">Lipoprotein</fullName>
    </recommendedName>
</protein>
<gene>
    <name evidence="2" type="ORF">GCM10022212_06970</name>
</gene>
<dbReference type="PROSITE" id="PS51257">
    <property type="entry name" value="PROKAR_LIPOPROTEIN"/>
    <property type="match status" value="1"/>
</dbReference>
<evidence type="ECO:0008006" key="4">
    <source>
        <dbReference type="Google" id="ProtNLM"/>
    </source>
</evidence>
<reference evidence="3" key="1">
    <citation type="journal article" date="2019" name="Int. J. Syst. Evol. Microbiol.">
        <title>The Global Catalogue of Microorganisms (GCM) 10K type strain sequencing project: providing services to taxonomists for standard genome sequencing and annotation.</title>
        <authorList>
            <consortium name="The Broad Institute Genomics Platform"/>
            <consortium name="The Broad Institute Genome Sequencing Center for Infectious Disease"/>
            <person name="Wu L."/>
            <person name="Ma J."/>
        </authorList>
    </citation>
    <scope>NUCLEOTIDE SEQUENCE [LARGE SCALE GENOMIC DNA]</scope>
    <source>
        <strain evidence="3">JCM 16673</strain>
    </source>
</reference>
<feature type="chain" id="PRO_5045948365" description="Lipoprotein" evidence="1">
    <location>
        <begin position="25"/>
        <end position="136"/>
    </location>
</feature>
<feature type="signal peptide" evidence="1">
    <location>
        <begin position="1"/>
        <end position="24"/>
    </location>
</feature>
<evidence type="ECO:0000313" key="2">
    <source>
        <dbReference type="EMBL" id="GAA4014953.1"/>
    </source>
</evidence>
<keyword evidence="1" id="KW-0732">Signal</keyword>
<dbReference type="RefSeq" id="WP_344761843.1">
    <property type="nucleotide sequence ID" value="NZ_BAAAZE010000005.1"/>
</dbReference>